<keyword evidence="1" id="KW-0614">Plasmid</keyword>
<evidence type="ECO:0000313" key="2">
    <source>
        <dbReference type="Proteomes" id="UP001056610"/>
    </source>
</evidence>
<name>A0ABY4QS91_9MYCO</name>
<accession>A0ABY4QS91</accession>
<dbReference type="Pfam" id="PF07799">
    <property type="entry name" value="DUF1643"/>
    <property type="match status" value="1"/>
</dbReference>
<protein>
    <submittedName>
        <fullName evidence="1">DUF1643 domain-containing protein</fullName>
    </submittedName>
</protein>
<keyword evidence="2" id="KW-1185">Reference proteome</keyword>
<organism evidence="1 2">
    <name type="scientific">Candidatus Mycobacterium methanotrophicum</name>
    <dbReference type="NCBI Taxonomy" id="2943498"/>
    <lineage>
        <taxon>Bacteria</taxon>
        <taxon>Bacillati</taxon>
        <taxon>Actinomycetota</taxon>
        <taxon>Actinomycetes</taxon>
        <taxon>Mycobacteriales</taxon>
        <taxon>Mycobacteriaceae</taxon>
        <taxon>Mycobacterium</taxon>
    </lineage>
</organism>
<geneLocation type="plasmid" evidence="1 2">
    <name>unnamed</name>
</geneLocation>
<sequence>MRHIIDIHHDGGGAWAPQVRGDEHYRFRLSLQWDRGPVLGVVGLYPTPGAVRRWDAGLWRLGRIAKSWGYAGLAIANLNARIVESSDELANADDPVGPGNDDELRQLAAEHEFVLLAWGEQAEPARACSVAAQLWRELTTHGGALGVLGWAANGQPCALARGRTAPIVPHSLTAGAHPGFVDVDQHWANLFCGATYSPAAGVGGGRYA</sequence>
<proteinExistence type="predicted"/>
<dbReference type="InterPro" id="IPR012441">
    <property type="entry name" value="DUF1643"/>
</dbReference>
<evidence type="ECO:0000313" key="1">
    <source>
        <dbReference type="EMBL" id="UQX13549.1"/>
    </source>
</evidence>
<dbReference type="Proteomes" id="UP001056610">
    <property type="component" value="Plasmid unnamed"/>
</dbReference>
<dbReference type="RefSeq" id="WP_219068195.1">
    <property type="nucleotide sequence ID" value="NZ_CAJUXY010000032.1"/>
</dbReference>
<dbReference type="EMBL" id="CP097321">
    <property type="protein sequence ID" value="UQX13549.1"/>
    <property type="molecule type" value="Genomic_DNA"/>
</dbReference>
<gene>
    <name evidence="1" type="ORF">M5I08_25495</name>
</gene>
<reference evidence="1" key="1">
    <citation type="submission" date="2022-05" db="EMBL/GenBank/DDBJ databases">
        <title>A methanotrophic Mycobacterium dominates a cave microbial ecosystem.</title>
        <authorList>
            <person name="Van Spanning R.J.M."/>
            <person name="Guan Q."/>
            <person name="Melkonian C."/>
            <person name="Gallant J."/>
            <person name="Polerecky L."/>
            <person name="Flot J.-F."/>
            <person name="Brandt B.W."/>
            <person name="Braster M."/>
            <person name="Iturbe Espinoza P."/>
            <person name="Aerts J."/>
            <person name="Meima-Franke M."/>
            <person name="Piersma S.R."/>
            <person name="Bunduc C."/>
            <person name="Ummels R."/>
            <person name="Pain A."/>
            <person name="Fleming E.J."/>
            <person name="van der Wel N."/>
            <person name="Gherman V.D."/>
            <person name="Sarbu S.M."/>
            <person name="Bodelier P.L.E."/>
            <person name="Bitter W."/>
        </authorList>
    </citation>
    <scope>NUCLEOTIDE SEQUENCE</scope>
    <source>
        <strain evidence="1">Sulfur Cave</strain>
        <plasmid evidence="1">unnamed</plasmid>
    </source>
</reference>